<dbReference type="EMBL" id="CP141769">
    <property type="protein sequence ID" value="WRS40622.1"/>
    <property type="molecule type" value="Genomic_DNA"/>
</dbReference>
<feature type="transmembrane region" description="Helical" evidence="7">
    <location>
        <begin position="299"/>
        <end position="318"/>
    </location>
</feature>
<feature type="transmembrane region" description="Helical" evidence="7">
    <location>
        <begin position="392"/>
        <end position="410"/>
    </location>
</feature>
<feature type="transmembrane region" description="Helical" evidence="7">
    <location>
        <begin position="360"/>
        <end position="380"/>
    </location>
</feature>
<evidence type="ECO:0000256" key="3">
    <source>
        <dbReference type="ARBA" id="ARBA00022475"/>
    </source>
</evidence>
<dbReference type="RefSeq" id="WP_324781149.1">
    <property type="nucleotide sequence ID" value="NZ_CP141769.1"/>
</dbReference>
<evidence type="ECO:0000256" key="5">
    <source>
        <dbReference type="ARBA" id="ARBA00022989"/>
    </source>
</evidence>
<evidence type="ECO:0000256" key="6">
    <source>
        <dbReference type="ARBA" id="ARBA00023136"/>
    </source>
</evidence>
<dbReference type="InterPro" id="IPR032818">
    <property type="entry name" value="DedA-like"/>
</dbReference>
<dbReference type="Proteomes" id="UP001334732">
    <property type="component" value="Chromosome"/>
</dbReference>
<dbReference type="InterPro" id="IPR025902">
    <property type="entry name" value="LssY-like-C_dom"/>
</dbReference>
<comment type="subcellular location">
    <subcellularLocation>
        <location evidence="1">Cell membrane</location>
        <topology evidence="1">Multi-pass membrane protein</topology>
    </subcellularLocation>
</comment>
<comment type="similarity">
    <text evidence="2">Belongs to the DedA family.</text>
</comment>
<dbReference type="Pfam" id="PF01569">
    <property type="entry name" value="PAP2"/>
    <property type="match status" value="1"/>
</dbReference>
<evidence type="ECO:0000259" key="8">
    <source>
        <dbReference type="SMART" id="SM00014"/>
    </source>
</evidence>
<gene>
    <name evidence="9" type="ORF">VA613_07020</name>
</gene>
<name>A0ABZ1CMJ5_9PROT</name>
<dbReference type="InterPro" id="IPR036938">
    <property type="entry name" value="PAP2/HPO_sf"/>
</dbReference>
<keyword evidence="6 7" id="KW-0472">Membrane</keyword>
<proteinExistence type="inferred from homology"/>
<dbReference type="Pfam" id="PF14067">
    <property type="entry name" value="LssY_C"/>
    <property type="match status" value="1"/>
</dbReference>
<dbReference type="SUPFAM" id="SSF48317">
    <property type="entry name" value="Acid phosphatase/Vanadium-dependent haloperoxidase"/>
    <property type="match status" value="1"/>
</dbReference>
<evidence type="ECO:0000256" key="4">
    <source>
        <dbReference type="ARBA" id="ARBA00022692"/>
    </source>
</evidence>
<keyword evidence="3" id="KW-1003">Cell membrane</keyword>
<feature type="transmembrane region" description="Helical" evidence="7">
    <location>
        <begin position="243"/>
        <end position="261"/>
    </location>
</feature>
<keyword evidence="4 7" id="KW-0812">Transmembrane</keyword>
<evidence type="ECO:0000256" key="1">
    <source>
        <dbReference type="ARBA" id="ARBA00004651"/>
    </source>
</evidence>
<feature type="domain" description="Phosphatidic acid phosphatase type 2/haloperoxidase" evidence="8">
    <location>
        <begin position="325"/>
        <end position="435"/>
    </location>
</feature>
<evidence type="ECO:0000313" key="9">
    <source>
        <dbReference type="EMBL" id="WRS40622.1"/>
    </source>
</evidence>
<feature type="transmembrane region" description="Helical" evidence="7">
    <location>
        <begin position="448"/>
        <end position="467"/>
    </location>
</feature>
<organism evidence="9 10">
    <name type="scientific">Thiobacillus sedimenti</name>
    <dbReference type="NCBI Taxonomy" id="3110231"/>
    <lineage>
        <taxon>Bacteria</taxon>
        <taxon>Pseudomonadati</taxon>
        <taxon>Pseudomonadota</taxon>
        <taxon>Betaproteobacteria</taxon>
        <taxon>Nitrosomonadales</taxon>
        <taxon>Thiobacillaceae</taxon>
        <taxon>Thiobacillus</taxon>
    </lineage>
</organism>
<dbReference type="PANTHER" id="PTHR30353">
    <property type="entry name" value="INNER MEMBRANE PROTEIN DEDA-RELATED"/>
    <property type="match status" value="1"/>
</dbReference>
<feature type="transmembrane region" description="Helical" evidence="7">
    <location>
        <begin position="416"/>
        <end position="436"/>
    </location>
</feature>
<feature type="transmembrane region" description="Helical" evidence="7">
    <location>
        <begin position="21"/>
        <end position="47"/>
    </location>
</feature>
<dbReference type="InterPro" id="IPR032816">
    <property type="entry name" value="VTT_dom"/>
</dbReference>
<dbReference type="CDD" id="cd03392">
    <property type="entry name" value="PAP2_like_2"/>
    <property type="match status" value="1"/>
</dbReference>
<feature type="transmembrane region" description="Helical" evidence="7">
    <location>
        <begin position="179"/>
        <end position="197"/>
    </location>
</feature>
<dbReference type="Pfam" id="PF09335">
    <property type="entry name" value="VTT_dom"/>
    <property type="match status" value="1"/>
</dbReference>
<protein>
    <submittedName>
        <fullName evidence="9">VTT domain-containing protein</fullName>
    </submittedName>
</protein>
<evidence type="ECO:0000256" key="2">
    <source>
        <dbReference type="ARBA" id="ARBA00010792"/>
    </source>
</evidence>
<dbReference type="PANTHER" id="PTHR30353:SF15">
    <property type="entry name" value="INNER MEMBRANE PROTEIN YABI"/>
    <property type="match status" value="1"/>
</dbReference>
<keyword evidence="10" id="KW-1185">Reference proteome</keyword>
<keyword evidence="5 7" id="KW-1133">Transmembrane helix</keyword>
<accession>A0ABZ1CMJ5</accession>
<feature type="transmembrane region" description="Helical" evidence="7">
    <location>
        <begin position="59"/>
        <end position="80"/>
    </location>
</feature>
<dbReference type="Gene3D" id="1.20.144.10">
    <property type="entry name" value="Phosphatidic acid phosphatase type 2/haloperoxidase"/>
    <property type="match status" value="1"/>
</dbReference>
<feature type="transmembrane region" description="Helical" evidence="7">
    <location>
        <begin position="144"/>
        <end position="167"/>
    </location>
</feature>
<dbReference type="InterPro" id="IPR000326">
    <property type="entry name" value="PAP2/HPO"/>
</dbReference>
<sequence>MTNIVLDLVHWTGSHPTLAGLLVALVACAESLAFIGLLVPGAIVMLGAGALVGVGALPFWSTLCWAVGGAIVGDGVSYWIGHRYSRRFTRLRFVRGHPELLERGEAFFRRHGGKSIMLARFVGPVRPVVPVVAGMLGMSPGRFYAYNALSALAWAPAHLIPGMAFGASLALAGQVAGRLTLGLSALLAFVWIVMWGARSLYRWVAPHANGWAAKAMNWSQGHPRLAWLVGDLLDPERPVSRPLLAWLALLIGSGWLFFGVLEDVVGLDPLVYAGQSLFHLLQGLRTPAGDLIMTALTEMGDAAVVIPVLLAVLAWLAWKRVWRDARYWLAAAGFGALAVVSLKMTLHFPRPVALYTGTDAYSFPSGHTTLSTVIYGFLAVLSARSLSARTRWIPYALAVMLVSGIAFSRLYLGAHWLADVIAGIGLGTAWVAVLAIARGRHAGSDAPIPWLPVVGLVAFLTAATWHIHDRLAADLDRYVVKVAAEHISEQAWWDSGSQVPAYRLDLQGEMAQPLNIQWAGRLDVLKQALSSQGWHVPLLLSPRAALQWLLPHAPIDRLPVLPQLHDGRSEALVMVHAGDPRLRPGEQLILRVWPTAASLEPSGAPLWVGTVAWQRIARLPLIGFPGTTDRYSEALAMLRPTVTEFRERIVTRNVGMAEEVEENGRNWNGDTLLIAAGP</sequence>
<dbReference type="SMART" id="SM00014">
    <property type="entry name" value="acidPPc"/>
    <property type="match status" value="1"/>
</dbReference>
<evidence type="ECO:0000256" key="7">
    <source>
        <dbReference type="SAM" id="Phobius"/>
    </source>
</evidence>
<evidence type="ECO:0000313" key="10">
    <source>
        <dbReference type="Proteomes" id="UP001334732"/>
    </source>
</evidence>
<feature type="transmembrane region" description="Helical" evidence="7">
    <location>
        <begin position="327"/>
        <end position="348"/>
    </location>
</feature>
<reference evidence="9 10" key="1">
    <citation type="submission" date="2023-12" db="EMBL/GenBank/DDBJ databases">
        <title>Thiobacillus sedimentum sp. nov., a chemolithoautotrophic sulfur-oxidizing bacterium isolated from freshwater sediment.</title>
        <authorList>
            <person name="Luo J."/>
            <person name="Dai C."/>
        </authorList>
    </citation>
    <scope>NUCLEOTIDE SEQUENCE [LARGE SCALE GENOMIC DNA]</scope>
    <source>
        <strain evidence="9 10">SCUT-2</strain>
    </source>
</reference>